<dbReference type="Pfam" id="PF01088">
    <property type="entry name" value="Peptidase_C12"/>
    <property type="match status" value="1"/>
</dbReference>
<dbReference type="PRINTS" id="PR00707">
    <property type="entry name" value="UBCTHYDRLASE"/>
</dbReference>
<dbReference type="PANTHER" id="PTHR10589">
    <property type="entry name" value="UBIQUITIN CARBOXYL-TERMINAL HYDROLASE"/>
    <property type="match status" value="1"/>
</dbReference>
<dbReference type="InterPro" id="IPR038765">
    <property type="entry name" value="Papain-like_cys_pep_sf"/>
</dbReference>
<dbReference type="GO" id="GO:0004843">
    <property type="term" value="F:cysteine-type deubiquitinase activity"/>
    <property type="evidence" value="ECO:0007669"/>
    <property type="project" value="UniProtKB-EC"/>
</dbReference>
<dbReference type="Gene3D" id="2.120.10.30">
    <property type="entry name" value="TolB, C-terminal domain"/>
    <property type="match status" value="2"/>
</dbReference>
<evidence type="ECO:0000256" key="5">
    <source>
        <dbReference type="ARBA" id="ARBA00022807"/>
    </source>
</evidence>
<name>A0A3D8S470_9HELO</name>
<dbReference type="SUPFAM" id="SSF63829">
    <property type="entry name" value="Calcium-dependent phosphotriesterase"/>
    <property type="match status" value="1"/>
</dbReference>
<keyword evidence="10" id="KW-1185">Reference proteome</keyword>
<dbReference type="InterPro" id="IPR000033">
    <property type="entry name" value="LDLR_classB_rpt"/>
</dbReference>
<evidence type="ECO:0000256" key="3">
    <source>
        <dbReference type="ARBA" id="ARBA00022786"/>
    </source>
</evidence>
<comment type="caution">
    <text evidence="6">Lacks conserved residue(s) required for the propagation of feature annotation.</text>
</comment>
<dbReference type="GO" id="GO:0016579">
    <property type="term" value="P:protein deubiquitination"/>
    <property type="evidence" value="ECO:0007669"/>
    <property type="project" value="TreeGrafter"/>
</dbReference>
<evidence type="ECO:0000259" key="8">
    <source>
        <dbReference type="PROSITE" id="PS52048"/>
    </source>
</evidence>
<dbReference type="PROSITE" id="PS52048">
    <property type="entry name" value="UCH_DOMAIN"/>
    <property type="match status" value="1"/>
</dbReference>
<dbReference type="InterPro" id="IPR001578">
    <property type="entry name" value="Peptidase_C12_UCH"/>
</dbReference>
<keyword evidence="5 7" id="KW-0788">Thiol protease</keyword>
<evidence type="ECO:0000256" key="4">
    <source>
        <dbReference type="ARBA" id="ARBA00022801"/>
    </source>
</evidence>
<comment type="caution">
    <text evidence="9">The sequence shown here is derived from an EMBL/GenBank/DDBJ whole genome shotgun (WGS) entry which is preliminary data.</text>
</comment>
<dbReference type="GO" id="GO:0006511">
    <property type="term" value="P:ubiquitin-dependent protein catabolic process"/>
    <property type="evidence" value="ECO:0007669"/>
    <property type="project" value="UniProtKB-UniRule"/>
</dbReference>
<dbReference type="InterPro" id="IPR036959">
    <property type="entry name" value="Peptidase_C12_UCH_sf"/>
</dbReference>
<dbReference type="Proteomes" id="UP000256328">
    <property type="component" value="Unassembled WGS sequence"/>
</dbReference>
<keyword evidence="4 7" id="KW-0378">Hydrolase</keyword>
<comment type="catalytic activity">
    <reaction evidence="1 7">
        <text>Thiol-dependent hydrolysis of ester, thioester, amide, peptide and isopeptide bonds formed by the C-terminal Gly of ubiquitin (a 76-residue protein attached to proteins as an intracellular targeting signal).</text>
        <dbReference type="EC" id="3.4.19.12"/>
    </reaction>
</comment>
<dbReference type="PANTHER" id="PTHR10589:SF41">
    <property type="entry name" value="UBIQUITIN CARBOXYL-TERMINAL HYDROLASE"/>
    <property type="match status" value="1"/>
</dbReference>
<dbReference type="AlphaFoldDB" id="A0A3D8S470"/>
<dbReference type="SUPFAM" id="SSF54001">
    <property type="entry name" value="Cysteine proteinases"/>
    <property type="match status" value="1"/>
</dbReference>
<evidence type="ECO:0000256" key="6">
    <source>
        <dbReference type="PROSITE-ProRule" id="PRU01393"/>
    </source>
</evidence>
<dbReference type="InterPro" id="IPR011042">
    <property type="entry name" value="6-blade_b-propeller_TolB-like"/>
</dbReference>
<dbReference type="FunFam" id="3.40.532.10:FF:000008">
    <property type="entry name" value="Ubiquitin carboxyl-terminal hydrolase"/>
    <property type="match status" value="1"/>
</dbReference>
<protein>
    <recommendedName>
        <fullName evidence="7">Ubiquitin carboxyl-terminal hydrolase</fullName>
        <ecNumber evidence="7">3.4.19.12</ecNumber>
    </recommendedName>
</protein>
<dbReference type="EMBL" id="PDLN01000007">
    <property type="protein sequence ID" value="RDW80891.1"/>
    <property type="molecule type" value="Genomic_DNA"/>
</dbReference>
<evidence type="ECO:0000256" key="7">
    <source>
        <dbReference type="RuleBase" id="RU361215"/>
    </source>
</evidence>
<accession>A0A3D8S470</accession>
<dbReference type="EC" id="3.4.19.12" evidence="7"/>
<evidence type="ECO:0000256" key="1">
    <source>
        <dbReference type="ARBA" id="ARBA00000707"/>
    </source>
</evidence>
<evidence type="ECO:0000256" key="2">
    <source>
        <dbReference type="ARBA" id="ARBA00022670"/>
    </source>
</evidence>
<evidence type="ECO:0000313" key="10">
    <source>
        <dbReference type="Proteomes" id="UP000256328"/>
    </source>
</evidence>
<gene>
    <name evidence="9" type="ORF">BP5796_05589</name>
</gene>
<reference evidence="9 10" key="1">
    <citation type="journal article" date="2018" name="IMA Fungus">
        <title>IMA Genome-F 9: Draft genome sequence of Annulohypoxylon stygium, Aspergillus mulundensis, Berkeleyomyces basicola (syn. Thielaviopsis basicola), Ceratocystis smalleyi, two Cercospora beticola strains, Coleophoma cylindrospora, Fusarium fracticaudum, Phialophora cf. hyalina, and Morchella septimelata.</title>
        <authorList>
            <person name="Wingfield B.D."/>
            <person name="Bills G.F."/>
            <person name="Dong Y."/>
            <person name="Huang W."/>
            <person name="Nel W.J."/>
            <person name="Swalarsk-Parry B.S."/>
            <person name="Vaghefi N."/>
            <person name="Wilken P.M."/>
            <person name="An Z."/>
            <person name="de Beer Z.W."/>
            <person name="De Vos L."/>
            <person name="Chen L."/>
            <person name="Duong T.A."/>
            <person name="Gao Y."/>
            <person name="Hammerbacher A."/>
            <person name="Kikkert J.R."/>
            <person name="Li Y."/>
            <person name="Li H."/>
            <person name="Li K."/>
            <person name="Li Q."/>
            <person name="Liu X."/>
            <person name="Ma X."/>
            <person name="Naidoo K."/>
            <person name="Pethybridge S.J."/>
            <person name="Sun J."/>
            <person name="Steenkamp E.T."/>
            <person name="van der Nest M.A."/>
            <person name="van Wyk S."/>
            <person name="Wingfield M.J."/>
            <person name="Xiong C."/>
            <person name="Yue Q."/>
            <person name="Zhang X."/>
        </authorList>
    </citation>
    <scope>NUCLEOTIDE SEQUENCE [LARGE SCALE GENOMIC DNA]</scope>
    <source>
        <strain evidence="9 10">BP5796</strain>
    </source>
</reference>
<keyword evidence="2 7" id="KW-0645">Protease</keyword>
<comment type="similarity">
    <text evidence="6 7">Belongs to the peptidase C12 family.</text>
</comment>
<sequence length="598" mass="64625">MGSITQGRLYFLDVNLSAFPNQNGRILSCNPDGSDLTELVTGMKYMPDGIAADAENGHLYWTNMGASMSNPDDGSIQRCDIATGQNITTIVPTGILHTPKQLTLARPDNGPPSLYWCDREGMRVMRCGLDGSNVEVLVQTGAGAKDRADKRNWCVGIAVDTQAGLVYWSQKGPSKGNQGRILRAPTCLPKGQKPDSRTNIEVLLDGLPEPIDLHLDAAGKNLYWTDRGDPPRGNTVNTLALDHGTANAKASSKERILTRKLHEGIGLAIDEANEMMYFTDLAGGVYSARLDGTGKKTLHEDVGDCTGIAFVPARRQRTPLLLAGFVGMSALFIGLKWQAVLQRSEAAKKAGTKDINYSVAPNRSENNPQALNQLSHELGLPTNLSFHDVYSLTEPSLLSLIPRPVHALCVIIPLTPAWHASRVEEDTPLDTYQGKGEQEPVLWFKQTIGHACGSIAMIHCCLNGAVRSQLTPGSELERIATVAEPLKMKDRAHVLWSSTALEEAHRAAAALGDTVAPDNQSADKLGQHFVAFVKGKDGHLWELEGSRKGPIDRGLLADDEDLLSPNALKLGLGRVIEMESRDGGDLRFSCTALAPSLD</sequence>
<dbReference type="CDD" id="cd09616">
    <property type="entry name" value="Peptidase_C12_UCH_L1_L3"/>
    <property type="match status" value="1"/>
</dbReference>
<feature type="domain" description="UCH catalytic" evidence="8">
    <location>
        <begin position="358"/>
        <end position="595"/>
    </location>
</feature>
<dbReference type="OrthoDB" id="5958943at2759"/>
<dbReference type="GO" id="GO:0005737">
    <property type="term" value="C:cytoplasm"/>
    <property type="evidence" value="ECO:0007669"/>
    <property type="project" value="TreeGrafter"/>
</dbReference>
<organism evidence="9 10">
    <name type="scientific">Coleophoma crateriformis</name>
    <dbReference type="NCBI Taxonomy" id="565419"/>
    <lineage>
        <taxon>Eukaryota</taxon>
        <taxon>Fungi</taxon>
        <taxon>Dikarya</taxon>
        <taxon>Ascomycota</taxon>
        <taxon>Pezizomycotina</taxon>
        <taxon>Leotiomycetes</taxon>
        <taxon>Helotiales</taxon>
        <taxon>Dermateaceae</taxon>
        <taxon>Coleophoma</taxon>
    </lineage>
</organism>
<evidence type="ECO:0000313" key="9">
    <source>
        <dbReference type="EMBL" id="RDW80891.1"/>
    </source>
</evidence>
<dbReference type="Gene3D" id="3.40.532.10">
    <property type="entry name" value="Peptidase C12, ubiquitin carboxyl-terminal hydrolase"/>
    <property type="match status" value="1"/>
</dbReference>
<dbReference type="SMART" id="SM00135">
    <property type="entry name" value="LY"/>
    <property type="match status" value="4"/>
</dbReference>
<proteinExistence type="inferred from homology"/>
<keyword evidence="3 7" id="KW-0833">Ubl conjugation pathway</keyword>